<reference evidence="7" key="1">
    <citation type="submission" date="2021-07" db="EMBL/GenBank/DDBJ databases">
        <authorList>
            <person name="Branca A.L. A."/>
        </authorList>
    </citation>
    <scope>NUCLEOTIDE SEQUENCE</scope>
</reference>
<dbReference type="SMART" id="SM00906">
    <property type="entry name" value="Fungal_trans"/>
    <property type="match status" value="1"/>
</dbReference>
<dbReference type="GO" id="GO:0003677">
    <property type="term" value="F:DNA binding"/>
    <property type="evidence" value="ECO:0007669"/>
    <property type="project" value="UniProtKB-KW"/>
</dbReference>
<dbReference type="InterPro" id="IPR007219">
    <property type="entry name" value="XnlR_reg_dom"/>
</dbReference>
<dbReference type="GO" id="GO:0005634">
    <property type="term" value="C:nucleus"/>
    <property type="evidence" value="ECO:0007669"/>
    <property type="project" value="UniProtKB-SubCell"/>
</dbReference>
<protein>
    <recommendedName>
        <fullName evidence="6">Xylanolytic transcriptional activator regulatory domain-containing protein</fullName>
    </recommendedName>
</protein>
<keyword evidence="4" id="KW-0804">Transcription</keyword>
<dbReference type="EMBL" id="CAJVNV010000455">
    <property type="protein sequence ID" value="CAG8206466.1"/>
    <property type="molecule type" value="Genomic_DNA"/>
</dbReference>
<dbReference type="AlphaFoldDB" id="A0A9W4I3D4"/>
<keyword evidence="2" id="KW-0805">Transcription regulation</keyword>
<evidence type="ECO:0000256" key="2">
    <source>
        <dbReference type="ARBA" id="ARBA00023015"/>
    </source>
</evidence>
<comment type="caution">
    <text evidence="7">The sequence shown here is derived from an EMBL/GenBank/DDBJ whole genome shotgun (WGS) entry which is preliminary data.</text>
</comment>
<evidence type="ECO:0000256" key="1">
    <source>
        <dbReference type="ARBA" id="ARBA00004123"/>
    </source>
</evidence>
<organism evidence="7 8">
    <name type="scientific">Penicillium nalgiovense</name>
    <dbReference type="NCBI Taxonomy" id="60175"/>
    <lineage>
        <taxon>Eukaryota</taxon>
        <taxon>Fungi</taxon>
        <taxon>Dikarya</taxon>
        <taxon>Ascomycota</taxon>
        <taxon>Pezizomycotina</taxon>
        <taxon>Eurotiomycetes</taxon>
        <taxon>Eurotiomycetidae</taxon>
        <taxon>Eurotiales</taxon>
        <taxon>Aspergillaceae</taxon>
        <taxon>Penicillium</taxon>
    </lineage>
</organism>
<feature type="domain" description="Xylanolytic transcriptional activator regulatory" evidence="6">
    <location>
        <begin position="237"/>
        <end position="308"/>
    </location>
</feature>
<accession>A0A9W4I3D4</accession>
<evidence type="ECO:0000313" key="8">
    <source>
        <dbReference type="Proteomes" id="UP001153461"/>
    </source>
</evidence>
<keyword evidence="5" id="KW-0539">Nucleus</keyword>
<proteinExistence type="predicted"/>
<dbReference type="CDD" id="cd12148">
    <property type="entry name" value="fungal_TF_MHR"/>
    <property type="match status" value="1"/>
</dbReference>
<evidence type="ECO:0000256" key="3">
    <source>
        <dbReference type="ARBA" id="ARBA00023125"/>
    </source>
</evidence>
<dbReference type="GO" id="GO:0006351">
    <property type="term" value="P:DNA-templated transcription"/>
    <property type="evidence" value="ECO:0007669"/>
    <property type="project" value="InterPro"/>
</dbReference>
<name>A0A9W4I3D4_PENNA</name>
<gene>
    <name evidence="7" type="ORF">PNAL_LOCUS7651</name>
</gene>
<dbReference type="GO" id="GO:0003700">
    <property type="term" value="F:DNA-binding transcription factor activity"/>
    <property type="evidence" value="ECO:0007669"/>
    <property type="project" value="InterPro"/>
</dbReference>
<sequence>MCTLHCKMVIILTSIWPFLILQSMAFLSRSGMRPAISPRPSVNRGQVSLKAAAPEHDVTSSSLAFFSEPRIHSLSQRLGNDRLNELVETIESVIRSRLLGQGPSSISLVTFRKPSDIEQVPLDKVKLYVDSYFQQLHPVYPFLDRKEFEDKVFGPNRSEVLTSSCAFSALYHTVLALGCQYHEGGTFDPGNGRVWTLFQVSLGLVSDILIPREALLSLQALVAMSIFAMNTCCLQIEEVLLMEAARMAQGLGYHRALGNGDQRHKSTCHRTFWVIYCMEKHMCFQCQKGSMIPDHDIGCPIPDVPESVIGEYNCFLSAIGFGRILSLAYTSLFSVSAAIQNTQAYHIAIEEIETRLEQWRTAVPMEFRPGMLCHESNMPSSSLREPSFKMFVLQTNFSYYGLIIALARLKLQIGRQDQPQKQEENKRLLMDTARAVVEGSKNVDIAAHTPIFILAVLPLAALFILFDFVIHNPTHPETRNNLSLLDVAAGHFSLLDYKSGGFVPASLLTEFAHIARQYVKDFDSQQQRQQQHPGELGSSIAQPILADTEISTPLNQTNSNGNDNIELQYNIMGLWGGRDYLYYPVTPETPVQGLPENPMASFNIQSLFGVVVPDFGHDQ</sequence>
<keyword evidence="3" id="KW-0238">DNA-binding</keyword>
<evidence type="ECO:0000256" key="5">
    <source>
        <dbReference type="ARBA" id="ARBA00023242"/>
    </source>
</evidence>
<dbReference type="InterPro" id="IPR050987">
    <property type="entry name" value="AtrR-like"/>
</dbReference>
<dbReference type="Proteomes" id="UP001153461">
    <property type="component" value="Unassembled WGS sequence"/>
</dbReference>
<dbReference type="PANTHER" id="PTHR46910:SF37">
    <property type="entry name" value="ZN(II)2CYS6 TRANSCRIPTION FACTOR (EUROFUNG)"/>
    <property type="match status" value="1"/>
</dbReference>
<dbReference type="GO" id="GO:0008270">
    <property type="term" value="F:zinc ion binding"/>
    <property type="evidence" value="ECO:0007669"/>
    <property type="project" value="InterPro"/>
</dbReference>
<evidence type="ECO:0000256" key="4">
    <source>
        <dbReference type="ARBA" id="ARBA00023163"/>
    </source>
</evidence>
<dbReference type="OrthoDB" id="2245989at2759"/>
<dbReference type="Pfam" id="PF04082">
    <property type="entry name" value="Fungal_trans"/>
    <property type="match status" value="1"/>
</dbReference>
<comment type="subcellular location">
    <subcellularLocation>
        <location evidence="1">Nucleus</location>
    </subcellularLocation>
</comment>
<evidence type="ECO:0000259" key="6">
    <source>
        <dbReference type="SMART" id="SM00906"/>
    </source>
</evidence>
<dbReference type="PANTHER" id="PTHR46910">
    <property type="entry name" value="TRANSCRIPTION FACTOR PDR1"/>
    <property type="match status" value="1"/>
</dbReference>
<evidence type="ECO:0000313" key="7">
    <source>
        <dbReference type="EMBL" id="CAG8206466.1"/>
    </source>
</evidence>